<evidence type="ECO:0000313" key="3">
    <source>
        <dbReference type="Proteomes" id="UP000831768"/>
    </source>
</evidence>
<dbReference type="RefSeq" id="WP_247995526.1">
    <property type="nucleotide sequence ID" value="NZ_CP096021.1"/>
</dbReference>
<geneLocation type="plasmid" evidence="2 3">
    <name>unnamed2</name>
</geneLocation>
<keyword evidence="3" id="KW-1185">Reference proteome</keyword>
<evidence type="ECO:0000313" key="2">
    <source>
        <dbReference type="EMBL" id="UPM44872.1"/>
    </source>
</evidence>
<reference evidence="2" key="1">
    <citation type="submission" date="2022-04" db="EMBL/GenBank/DDBJ databases">
        <title>Halocatena sp. nov., isolated from a salt lake.</title>
        <authorList>
            <person name="Cui H.-L."/>
        </authorList>
    </citation>
    <scope>NUCLEOTIDE SEQUENCE</scope>
    <source>
        <strain evidence="2">AD-1</strain>
        <plasmid evidence="2">unnamed2</plasmid>
    </source>
</reference>
<dbReference type="InterPro" id="IPR031563">
    <property type="entry name" value="MOT1/MOT2"/>
</dbReference>
<evidence type="ECO:0000256" key="1">
    <source>
        <dbReference type="SAM" id="MobiDB-lite"/>
    </source>
</evidence>
<dbReference type="GO" id="GO:0015098">
    <property type="term" value="F:molybdate ion transmembrane transporter activity"/>
    <property type="evidence" value="ECO:0007669"/>
    <property type="project" value="InterPro"/>
</dbReference>
<sequence>MTFLRENWRIPTVRFSGGGFTGAIGDSVTVIPIVVASATLTELSLPHLLLGFVAFQIVWRPYYGLPMPVEPIKALAALVSVAPSPLMSWPSRGCSPVERCSWLDGRAHSSASSGTSVSQSFAASRSR</sequence>
<protein>
    <submittedName>
        <fullName evidence="2">Putative sulfate/molybdate transporter</fullName>
    </submittedName>
</protein>
<keyword evidence="2" id="KW-0614">Plasmid</keyword>
<dbReference type="Proteomes" id="UP000831768">
    <property type="component" value="Plasmid unnamed2"/>
</dbReference>
<dbReference type="Pfam" id="PF16983">
    <property type="entry name" value="MFS_MOT1"/>
    <property type="match status" value="1"/>
</dbReference>
<name>A0A8U0A6Y7_9EURY</name>
<feature type="compositionally biased region" description="Low complexity" evidence="1">
    <location>
        <begin position="108"/>
        <end position="127"/>
    </location>
</feature>
<accession>A0A8U0A6Y7</accession>
<dbReference type="EMBL" id="CP096021">
    <property type="protein sequence ID" value="UPM44872.1"/>
    <property type="molecule type" value="Genomic_DNA"/>
</dbReference>
<feature type="region of interest" description="Disordered" evidence="1">
    <location>
        <begin position="106"/>
        <end position="127"/>
    </location>
</feature>
<gene>
    <name evidence="2" type="ORF">MW046_15940</name>
</gene>
<dbReference type="GeneID" id="71929569"/>
<proteinExistence type="predicted"/>
<dbReference type="KEGG" id="haad:MW046_15940"/>
<dbReference type="AlphaFoldDB" id="A0A8U0A6Y7"/>
<organism evidence="2 3">
    <name type="scientific">Halocatena salina</name>
    <dbReference type="NCBI Taxonomy" id="2934340"/>
    <lineage>
        <taxon>Archaea</taxon>
        <taxon>Methanobacteriati</taxon>
        <taxon>Methanobacteriota</taxon>
        <taxon>Stenosarchaea group</taxon>
        <taxon>Halobacteria</taxon>
        <taxon>Halobacteriales</taxon>
        <taxon>Natronomonadaceae</taxon>
        <taxon>Halocatena</taxon>
    </lineage>
</organism>